<reference evidence="1" key="1">
    <citation type="submission" date="2023-04" db="EMBL/GenBank/DDBJ databases">
        <authorList>
            <person name="Vijverberg K."/>
            <person name="Xiong W."/>
            <person name="Schranz E."/>
        </authorList>
    </citation>
    <scope>NUCLEOTIDE SEQUENCE</scope>
</reference>
<sequence length="122" mass="14168">MLSFKNFNNRNKKLQQFNNFKEQLQVGLFVPEKANEALRFIKMICYFSDIVADIFCDLGGNDCWSSDPSPNSFSFSNFISSLVAFIPCYLLNKLIRDVMLLRRFVFNLGEWFDEGNAGNARR</sequence>
<dbReference type="Proteomes" id="UP001177003">
    <property type="component" value="Chromosome 0"/>
</dbReference>
<organism evidence="1 2">
    <name type="scientific">Lactuca saligna</name>
    <name type="common">Willowleaf lettuce</name>
    <dbReference type="NCBI Taxonomy" id="75948"/>
    <lineage>
        <taxon>Eukaryota</taxon>
        <taxon>Viridiplantae</taxon>
        <taxon>Streptophyta</taxon>
        <taxon>Embryophyta</taxon>
        <taxon>Tracheophyta</taxon>
        <taxon>Spermatophyta</taxon>
        <taxon>Magnoliopsida</taxon>
        <taxon>eudicotyledons</taxon>
        <taxon>Gunneridae</taxon>
        <taxon>Pentapetalae</taxon>
        <taxon>asterids</taxon>
        <taxon>campanulids</taxon>
        <taxon>Asterales</taxon>
        <taxon>Asteraceae</taxon>
        <taxon>Cichorioideae</taxon>
        <taxon>Cichorieae</taxon>
        <taxon>Lactucinae</taxon>
        <taxon>Lactuca</taxon>
    </lineage>
</organism>
<accession>A0AA35UVD7</accession>
<protein>
    <submittedName>
        <fullName evidence="1">Uncharacterized protein</fullName>
    </submittedName>
</protein>
<evidence type="ECO:0000313" key="1">
    <source>
        <dbReference type="EMBL" id="CAI9265174.1"/>
    </source>
</evidence>
<dbReference type="EMBL" id="OX465086">
    <property type="protein sequence ID" value="CAI9265174.1"/>
    <property type="molecule type" value="Genomic_DNA"/>
</dbReference>
<name>A0AA35UVD7_LACSI</name>
<keyword evidence="2" id="KW-1185">Reference proteome</keyword>
<proteinExistence type="predicted"/>
<dbReference type="AlphaFoldDB" id="A0AA35UVD7"/>
<gene>
    <name evidence="1" type="ORF">LSALG_LOCUS5794</name>
</gene>
<evidence type="ECO:0000313" key="2">
    <source>
        <dbReference type="Proteomes" id="UP001177003"/>
    </source>
</evidence>